<evidence type="ECO:0000313" key="1">
    <source>
        <dbReference type="EMBL" id="TMQ54828.1"/>
    </source>
</evidence>
<dbReference type="EMBL" id="VBOU01000052">
    <property type="protein sequence ID" value="TMQ54828.1"/>
    <property type="molecule type" value="Genomic_DNA"/>
</dbReference>
<comment type="caution">
    <text evidence="1">The sequence shown here is derived from an EMBL/GenBank/DDBJ whole genome shotgun (WGS) entry which is preliminary data.</text>
</comment>
<protein>
    <submittedName>
        <fullName evidence="1">Uncharacterized protein</fullName>
    </submittedName>
</protein>
<organism evidence="1 2">
    <name type="scientific">Eiseniibacteriota bacterium</name>
    <dbReference type="NCBI Taxonomy" id="2212470"/>
    <lineage>
        <taxon>Bacteria</taxon>
        <taxon>Candidatus Eiseniibacteriota</taxon>
    </lineage>
</organism>
<accession>A0A538STW9</accession>
<dbReference type="AlphaFoldDB" id="A0A538STW9"/>
<dbReference type="Proteomes" id="UP000319829">
    <property type="component" value="Unassembled WGS sequence"/>
</dbReference>
<reference evidence="1 2" key="1">
    <citation type="journal article" date="2019" name="Nat. Microbiol.">
        <title>Mediterranean grassland soil C-N compound turnover is dependent on rainfall and depth, and is mediated by genomically divergent microorganisms.</title>
        <authorList>
            <person name="Diamond S."/>
            <person name="Andeer P.F."/>
            <person name="Li Z."/>
            <person name="Crits-Christoph A."/>
            <person name="Burstein D."/>
            <person name="Anantharaman K."/>
            <person name="Lane K.R."/>
            <person name="Thomas B.C."/>
            <person name="Pan C."/>
            <person name="Northen T.R."/>
            <person name="Banfield J.F."/>
        </authorList>
    </citation>
    <scope>NUCLEOTIDE SEQUENCE [LARGE SCALE GENOMIC DNA]</scope>
    <source>
        <strain evidence="1">WS_4</strain>
    </source>
</reference>
<sequence length="237" mass="25251">MPASSLKQDALVMLMGTALAGCALVAGVGSVSAVQLSVAHRPALSTAAQQTLAAILAGTPPYEQRLVLNAVRALGPERAEAQLSQLQAMPAAARQATGQLVTQILRALPPQYHQAFIDGLFEVSAQEEQFVMQVVNYIRMQVARQGEATQMISDFGRFGRGLQSQAWQQSQDFLGQQAQGMSGALGPFTQFGDPSSGWQGEGYTAPIGMQTYRCPESSTLISSNGSPHYGCVQVYTR</sequence>
<name>A0A538STW9_UNCEI</name>
<dbReference type="PROSITE" id="PS51257">
    <property type="entry name" value="PROKAR_LIPOPROTEIN"/>
    <property type="match status" value="1"/>
</dbReference>
<proteinExistence type="predicted"/>
<gene>
    <name evidence="1" type="ORF">E6K74_04960</name>
</gene>
<evidence type="ECO:0000313" key="2">
    <source>
        <dbReference type="Proteomes" id="UP000319829"/>
    </source>
</evidence>